<dbReference type="SUPFAM" id="SSF51735">
    <property type="entry name" value="NAD(P)-binding Rossmann-fold domains"/>
    <property type="match status" value="2"/>
</dbReference>
<feature type="transmembrane region" description="Helical" evidence="2">
    <location>
        <begin position="50"/>
        <end position="71"/>
    </location>
</feature>
<evidence type="ECO:0000256" key="2">
    <source>
        <dbReference type="SAM" id="Phobius"/>
    </source>
</evidence>
<feature type="domain" description="Polysaccharide biosynthesis protein CapD-like" evidence="3">
    <location>
        <begin position="295"/>
        <end position="576"/>
    </location>
</feature>
<dbReference type="Gene3D" id="3.40.50.720">
    <property type="entry name" value="NAD(P)-binding Rossmann-like Domain"/>
    <property type="match status" value="2"/>
</dbReference>
<protein>
    <submittedName>
        <fullName evidence="4">Polysaccharide biosynthesis protein</fullName>
    </submittedName>
</protein>
<dbReference type="RefSeq" id="WP_188245439.1">
    <property type="nucleotide sequence ID" value="NZ_JABTCF010000018.1"/>
</dbReference>
<feature type="transmembrane region" description="Helical" evidence="2">
    <location>
        <begin position="17"/>
        <end position="38"/>
    </location>
</feature>
<organism evidence="4 5">
    <name type="scientific">Maribacter aquimaris</name>
    <dbReference type="NCBI Taxonomy" id="2737171"/>
    <lineage>
        <taxon>Bacteria</taxon>
        <taxon>Pseudomonadati</taxon>
        <taxon>Bacteroidota</taxon>
        <taxon>Flavobacteriia</taxon>
        <taxon>Flavobacteriales</taxon>
        <taxon>Flavobacteriaceae</taxon>
        <taxon>Maribacter</taxon>
    </lineage>
</organism>
<keyword evidence="2" id="KW-1133">Transmembrane helix</keyword>
<keyword evidence="5" id="KW-1185">Reference proteome</keyword>
<reference evidence="4" key="1">
    <citation type="submission" date="2020-05" db="EMBL/GenBank/DDBJ databases">
        <title>The draft genome sequence of Maribacter sp. ANRC-HE7.</title>
        <authorList>
            <person name="Mu L."/>
        </authorList>
    </citation>
    <scope>NUCLEOTIDE SEQUENCE</scope>
    <source>
        <strain evidence="4">ANRC-HE7</strain>
    </source>
</reference>
<proteinExistence type="inferred from homology"/>
<dbReference type="PANTHER" id="PTHR43318:SF1">
    <property type="entry name" value="POLYSACCHARIDE BIOSYNTHESIS PROTEIN EPSC-RELATED"/>
    <property type="match status" value="1"/>
</dbReference>
<dbReference type="InterPro" id="IPR003869">
    <property type="entry name" value="Polysac_CapD-like"/>
</dbReference>
<dbReference type="Pfam" id="PF13727">
    <property type="entry name" value="CoA_binding_3"/>
    <property type="match status" value="1"/>
</dbReference>
<keyword evidence="2" id="KW-0472">Membrane</keyword>
<evidence type="ECO:0000259" key="3">
    <source>
        <dbReference type="Pfam" id="PF02719"/>
    </source>
</evidence>
<dbReference type="Pfam" id="PF02719">
    <property type="entry name" value="Polysacc_synt_2"/>
    <property type="match status" value="1"/>
</dbReference>
<accession>A0ABR7V5D0</accession>
<dbReference type="InterPro" id="IPR051203">
    <property type="entry name" value="Polysaccharide_Synthase-Rel"/>
</dbReference>
<dbReference type="CDD" id="cd05237">
    <property type="entry name" value="UDP_invert_4-6DH_SDR_e"/>
    <property type="match status" value="1"/>
</dbReference>
<comment type="caution">
    <text evidence="4">The sequence shown here is derived from an EMBL/GenBank/DDBJ whole genome shotgun (WGS) entry which is preliminary data.</text>
</comment>
<keyword evidence="2" id="KW-0812">Transmembrane</keyword>
<dbReference type="InterPro" id="IPR036291">
    <property type="entry name" value="NAD(P)-bd_dom_sf"/>
</dbReference>
<gene>
    <name evidence="4" type="ORF">HPE56_19590</name>
</gene>
<evidence type="ECO:0000256" key="1">
    <source>
        <dbReference type="ARBA" id="ARBA00007430"/>
    </source>
</evidence>
<dbReference type="EMBL" id="JABTCF010000018">
    <property type="protein sequence ID" value="MBD0780008.1"/>
    <property type="molecule type" value="Genomic_DNA"/>
</dbReference>
<comment type="similarity">
    <text evidence="1">Belongs to the polysaccharide synthase family.</text>
</comment>
<evidence type="ECO:0000313" key="5">
    <source>
        <dbReference type="Proteomes" id="UP001166021"/>
    </source>
</evidence>
<evidence type="ECO:0000313" key="4">
    <source>
        <dbReference type="EMBL" id="MBD0780008.1"/>
    </source>
</evidence>
<feature type="transmembrane region" description="Helical" evidence="2">
    <location>
        <begin position="115"/>
        <end position="138"/>
    </location>
</feature>
<dbReference type="PANTHER" id="PTHR43318">
    <property type="entry name" value="UDP-N-ACETYLGLUCOSAMINE 4,6-DEHYDRATASE"/>
    <property type="match status" value="1"/>
</dbReference>
<feature type="transmembrane region" description="Helical" evidence="2">
    <location>
        <begin position="83"/>
        <end position="103"/>
    </location>
</feature>
<sequence>MIQNYLINNAQRYASKWLVLAIDLMVVAASFLLSYFIRFNLTFNFEVNKLLVQLPVVLGIALVSFLIIGSYKGVVRHTGVRDVYNIFNAICLSSILAIFMIITNRQFELVDNFTIPLSIIIIHSLISFVALTASRYIFKSIYSSLSSEFKASKKVLIYGAGESGILTYDAITNHTKSNTKVIGYVDRDPKKIGKQINGVTVYAPEVLTESFILKKDVSEVVFCIQQIEPNKLKELVEGLVDFPVLVKKVPPVEDWINGELNASQIKQVQIEDLLNRPPIDIINSKISQEVNDKVVLVSGGAGSIGSEIVRQLCKYNYKALIIVDQAESALYDLQQELKQNGHVNFTPIVADIRDKNRMNNIFQEYKPNLVFHAAAYKHVPLMEYNSYEAIKINVAGTKAIVDLSIAHKVDKFVFVSTDKAVNPTNVMGATKRIAEMYISCMQQERKTKFITTRFGNVLGSNGSVIPLFKKQIEKGGPLTVTHKDITRYFMTIPEASQLVLEAGAMGKGGEIFIFDMGKSVKIFDLAKNMIKLSGLRYPEDIDIKVTGLRPGEKLYEELLANGENTMPTYHKKIMIGKVRDLDYNFVRTKIDELCVNNMFFNGDTVKLMKEIVPEYISNNSDLCKHDKATDVKEPSKSNLKVLHS</sequence>
<dbReference type="Proteomes" id="UP001166021">
    <property type="component" value="Unassembled WGS sequence"/>
</dbReference>
<name>A0ABR7V5D0_9FLAO</name>